<dbReference type="PANTHER" id="PTHR30185:SF15">
    <property type="entry name" value="CRYPTIC BETA-GLUCOSIDE BGL OPERON ANTITERMINATOR"/>
    <property type="match status" value="1"/>
</dbReference>
<dbReference type="Gene3D" id="1.10.1790.10">
    <property type="entry name" value="PRD domain"/>
    <property type="match status" value="2"/>
</dbReference>
<dbReference type="PROSITE" id="PS51372">
    <property type="entry name" value="PRD_2"/>
    <property type="match status" value="2"/>
</dbReference>
<dbReference type="Pfam" id="PF03123">
    <property type="entry name" value="CAT_RBD"/>
    <property type="match status" value="1"/>
</dbReference>
<dbReference type="SMART" id="SM01061">
    <property type="entry name" value="CAT_RBD"/>
    <property type="match status" value="1"/>
</dbReference>
<dbReference type="NCBIfam" id="NF046042">
    <property type="entry name" value="LicT"/>
    <property type="match status" value="1"/>
</dbReference>
<reference evidence="3" key="1">
    <citation type="submission" date="2016-08" db="EMBL/GenBank/DDBJ databases">
        <title>Complete Genome Seqeunce of Paenibacillus sp. BIHB 4019 from tea rhizoplane.</title>
        <authorList>
            <person name="Thakur R."/>
            <person name="Swarnkar M.K."/>
            <person name="Gulati A."/>
        </authorList>
    </citation>
    <scope>NUCLEOTIDE SEQUENCE [LARGE SCALE GENOMIC DNA]</scope>
    <source>
        <strain evidence="3">BIHB4019</strain>
    </source>
</reference>
<feature type="domain" description="PRD" evidence="2">
    <location>
        <begin position="171"/>
        <end position="278"/>
    </location>
</feature>
<dbReference type="Gene3D" id="2.30.24.10">
    <property type="entry name" value="CAT RNA-binding domain"/>
    <property type="match status" value="1"/>
</dbReference>
<dbReference type="InterPro" id="IPR004341">
    <property type="entry name" value="CAT_RNA-bd_dom"/>
</dbReference>
<feature type="domain" description="PRD" evidence="2">
    <location>
        <begin position="65"/>
        <end position="170"/>
    </location>
</feature>
<evidence type="ECO:0000259" key="2">
    <source>
        <dbReference type="PROSITE" id="PS51372"/>
    </source>
</evidence>
<dbReference type="InterPro" id="IPR050661">
    <property type="entry name" value="BglG_antiterminators"/>
</dbReference>
<organism evidence="3">
    <name type="scientific">Paenibacillus sp. BIHB 4019</name>
    <dbReference type="NCBI Taxonomy" id="1870819"/>
    <lineage>
        <taxon>Bacteria</taxon>
        <taxon>Bacillati</taxon>
        <taxon>Bacillota</taxon>
        <taxon>Bacilli</taxon>
        <taxon>Bacillales</taxon>
        <taxon>Paenibacillaceae</taxon>
        <taxon>Paenibacillus</taxon>
    </lineage>
</organism>
<dbReference type="Pfam" id="PF00874">
    <property type="entry name" value="PRD"/>
    <property type="match status" value="2"/>
</dbReference>
<gene>
    <name evidence="3" type="ORF">BBD42_29530</name>
</gene>
<evidence type="ECO:0000256" key="1">
    <source>
        <dbReference type="ARBA" id="ARBA00022737"/>
    </source>
</evidence>
<sequence length="278" mass="32326">MKVIKILNSSVVLAKRDDQKEVIVLGKGIGYNSKAGDKIRESDIEKIYVPQSDDIFANLSKLMKEIPEDYLFLADEIITFAKGRLNKPLSEHLYVALTDHLHMAVKRFKVNMTIQNRLLWEVKKFYPFEFSIGEYALGLIEQRLGVALPEEEAANIAFHLVNAQQTEDNMSQVILMTDTYKDILQMIKQYFDIELEPQSINYSRFMTHLQFFIQRLTENKMLDSDDHALADQIVGMYPEVNKCVLKIKQYIEEKFGYSISDEEKMYLILHIKRVVSRG</sequence>
<dbReference type="InterPro" id="IPR036650">
    <property type="entry name" value="CAT_RNA-bd_dom_sf"/>
</dbReference>
<name>A0A1B2DR41_9BACL</name>
<accession>A0A1B2DR41</accession>
<dbReference type="GO" id="GO:0006355">
    <property type="term" value="P:regulation of DNA-templated transcription"/>
    <property type="evidence" value="ECO:0007669"/>
    <property type="project" value="InterPro"/>
</dbReference>
<dbReference type="InterPro" id="IPR011608">
    <property type="entry name" value="PRD"/>
</dbReference>
<dbReference type="GO" id="GO:0003723">
    <property type="term" value="F:RNA binding"/>
    <property type="evidence" value="ECO:0007669"/>
    <property type="project" value="InterPro"/>
</dbReference>
<dbReference type="SUPFAM" id="SSF63520">
    <property type="entry name" value="PTS-regulatory domain, PRD"/>
    <property type="match status" value="2"/>
</dbReference>
<dbReference type="AlphaFoldDB" id="A0A1B2DR41"/>
<dbReference type="RefSeq" id="WP_099521114.1">
    <property type="nucleotide sequence ID" value="NZ_CP016808.1"/>
</dbReference>
<dbReference type="SUPFAM" id="SSF50151">
    <property type="entry name" value="SacY-like RNA-binding domain"/>
    <property type="match status" value="1"/>
</dbReference>
<dbReference type="EMBL" id="CP016808">
    <property type="protein sequence ID" value="ANY70184.1"/>
    <property type="molecule type" value="Genomic_DNA"/>
</dbReference>
<dbReference type="PANTHER" id="PTHR30185">
    <property type="entry name" value="CRYPTIC BETA-GLUCOSIDE BGL OPERON ANTITERMINATOR"/>
    <property type="match status" value="1"/>
</dbReference>
<keyword evidence="1" id="KW-0677">Repeat</keyword>
<proteinExistence type="predicted"/>
<protein>
    <submittedName>
        <fullName evidence="3">Antitermination protein BlgG</fullName>
    </submittedName>
</protein>
<evidence type="ECO:0000313" key="3">
    <source>
        <dbReference type="EMBL" id="ANY70184.1"/>
    </source>
</evidence>
<dbReference type="InterPro" id="IPR036634">
    <property type="entry name" value="PRD_sf"/>
</dbReference>